<evidence type="ECO:0000313" key="2">
    <source>
        <dbReference type="EMBL" id="JAG24585.1"/>
    </source>
</evidence>
<sequence>MPIKVVLFTSSEYFKTILLLNESLSSIEMPKYKVRVFEHFLDYLYRRNIANIDMVGLLGLNVIAKDLHDSGLFRYTLSEIEMRINSSSLKYVLRQAHEISSKELRAVGVKYINQMDKNGNVIVDLIESLVIHCE</sequence>
<dbReference type="Gene3D" id="3.30.710.10">
    <property type="entry name" value="Potassium Channel Kv1.1, Chain A"/>
    <property type="match status" value="1"/>
</dbReference>
<dbReference type="AlphaFoldDB" id="A0A0A9Y4X6"/>
<dbReference type="CDD" id="cd18186">
    <property type="entry name" value="BTB_POZ_ZBTB_KLHL-like"/>
    <property type="match status" value="1"/>
</dbReference>
<protein>
    <submittedName>
        <fullName evidence="2">Nitrate reductase [NADPH]</fullName>
    </submittedName>
</protein>
<dbReference type="InterPro" id="IPR000210">
    <property type="entry name" value="BTB/POZ_dom"/>
</dbReference>
<dbReference type="SUPFAM" id="SSF54695">
    <property type="entry name" value="POZ domain"/>
    <property type="match status" value="1"/>
</dbReference>
<evidence type="ECO:0000259" key="1">
    <source>
        <dbReference type="PROSITE" id="PS50097"/>
    </source>
</evidence>
<dbReference type="InterPro" id="IPR011333">
    <property type="entry name" value="SKP1/BTB/POZ_sf"/>
</dbReference>
<accession>A0A0A9Y4X6</accession>
<reference evidence="2" key="2">
    <citation type="submission" date="2014-07" db="EMBL/GenBank/DDBJ databases">
        <authorList>
            <person name="Hull J."/>
        </authorList>
    </citation>
    <scope>NUCLEOTIDE SEQUENCE</scope>
</reference>
<dbReference type="EMBL" id="GBHO01019019">
    <property type="protein sequence ID" value="JAG24585.1"/>
    <property type="molecule type" value="Transcribed_RNA"/>
</dbReference>
<dbReference type="Pfam" id="PF00651">
    <property type="entry name" value="BTB"/>
    <property type="match status" value="1"/>
</dbReference>
<proteinExistence type="predicted"/>
<gene>
    <name evidence="2" type="primary">YNR1</name>
    <name evidence="2" type="ORF">CM83_4302</name>
</gene>
<feature type="domain" description="BTB" evidence="1">
    <location>
        <begin position="1"/>
        <end position="53"/>
    </location>
</feature>
<name>A0A0A9Y4X6_LYGHE</name>
<dbReference type="PROSITE" id="PS50097">
    <property type="entry name" value="BTB"/>
    <property type="match status" value="1"/>
</dbReference>
<reference evidence="2" key="1">
    <citation type="journal article" date="2014" name="PLoS ONE">
        <title>Transcriptome-Based Identification of ABC Transporters in the Western Tarnished Plant Bug Lygus hesperus.</title>
        <authorList>
            <person name="Hull J.J."/>
            <person name="Chaney K."/>
            <person name="Geib S.M."/>
            <person name="Fabrick J.A."/>
            <person name="Brent C.S."/>
            <person name="Walsh D."/>
            <person name="Lavine L.C."/>
        </authorList>
    </citation>
    <scope>NUCLEOTIDE SEQUENCE</scope>
</reference>
<organism evidence="2">
    <name type="scientific">Lygus hesperus</name>
    <name type="common">Western plant bug</name>
    <dbReference type="NCBI Taxonomy" id="30085"/>
    <lineage>
        <taxon>Eukaryota</taxon>
        <taxon>Metazoa</taxon>
        <taxon>Ecdysozoa</taxon>
        <taxon>Arthropoda</taxon>
        <taxon>Hexapoda</taxon>
        <taxon>Insecta</taxon>
        <taxon>Pterygota</taxon>
        <taxon>Neoptera</taxon>
        <taxon>Paraneoptera</taxon>
        <taxon>Hemiptera</taxon>
        <taxon>Heteroptera</taxon>
        <taxon>Panheteroptera</taxon>
        <taxon>Cimicomorpha</taxon>
        <taxon>Miridae</taxon>
        <taxon>Mirini</taxon>
        <taxon>Lygus</taxon>
    </lineage>
</organism>